<gene>
    <name evidence="7" type="ORF">C8P70_11615</name>
</gene>
<evidence type="ECO:0000256" key="5">
    <source>
        <dbReference type="SAM" id="SignalP"/>
    </source>
</evidence>
<reference evidence="7 8" key="1">
    <citation type="submission" date="2019-03" db="EMBL/GenBank/DDBJ databases">
        <title>Genomic Encyclopedia of Archaeal and Bacterial Type Strains, Phase II (KMG-II): from individual species to whole genera.</title>
        <authorList>
            <person name="Goeker M."/>
        </authorList>
    </citation>
    <scope>NUCLEOTIDE SEQUENCE [LARGE SCALE GENOMIC DNA]</scope>
    <source>
        <strain evidence="7 8">DSM 28213</strain>
    </source>
</reference>
<feature type="chain" id="PRO_5020862072" evidence="5">
    <location>
        <begin position="26"/>
        <end position="175"/>
    </location>
</feature>
<dbReference type="InterPro" id="IPR036909">
    <property type="entry name" value="Cyt_c-like_dom_sf"/>
</dbReference>
<dbReference type="RefSeq" id="WP_133712777.1">
    <property type="nucleotide sequence ID" value="NZ_SOAG01000016.1"/>
</dbReference>
<dbReference type="PROSITE" id="PS51257">
    <property type="entry name" value="PROKAR_LIPOPROTEIN"/>
    <property type="match status" value="1"/>
</dbReference>
<dbReference type="GO" id="GO:0020037">
    <property type="term" value="F:heme binding"/>
    <property type="evidence" value="ECO:0007669"/>
    <property type="project" value="InterPro"/>
</dbReference>
<proteinExistence type="predicted"/>
<sequence>MKTSSNVFFLLVMSLGLLVSCNSKADKMAETESIITNERNVKTAEETKTISETEMQKTAEASERIDLENKGVGPVKSLILADIDQKLAAKGQEIFKNMCTACHKPDKKFIGPAPKGILERRSPEWVMNMILNPEVMIKEDPLAEELLKEFNGAPMANQNLKEDEARAVLEYFRTL</sequence>
<dbReference type="GO" id="GO:0046872">
    <property type="term" value="F:metal ion binding"/>
    <property type="evidence" value="ECO:0007669"/>
    <property type="project" value="UniProtKB-KW"/>
</dbReference>
<comment type="caution">
    <text evidence="7">The sequence shown here is derived from an EMBL/GenBank/DDBJ whole genome shotgun (WGS) entry which is preliminary data.</text>
</comment>
<dbReference type="PROSITE" id="PS51007">
    <property type="entry name" value="CYTC"/>
    <property type="match status" value="1"/>
</dbReference>
<feature type="domain" description="Cytochrome c" evidence="6">
    <location>
        <begin position="86"/>
        <end position="175"/>
    </location>
</feature>
<feature type="signal peptide" evidence="5">
    <location>
        <begin position="1"/>
        <end position="25"/>
    </location>
</feature>
<evidence type="ECO:0000313" key="7">
    <source>
        <dbReference type="EMBL" id="TDS57203.1"/>
    </source>
</evidence>
<organism evidence="7 8">
    <name type="scientific">Myroides indicus</name>
    <dbReference type="NCBI Taxonomy" id="1323422"/>
    <lineage>
        <taxon>Bacteria</taxon>
        <taxon>Pseudomonadati</taxon>
        <taxon>Bacteroidota</taxon>
        <taxon>Flavobacteriia</taxon>
        <taxon>Flavobacteriales</taxon>
        <taxon>Flavobacteriaceae</taxon>
        <taxon>Myroides</taxon>
    </lineage>
</organism>
<evidence type="ECO:0000259" key="6">
    <source>
        <dbReference type="PROSITE" id="PS51007"/>
    </source>
</evidence>
<dbReference type="EMBL" id="SOAG01000016">
    <property type="protein sequence ID" value="TDS57203.1"/>
    <property type="molecule type" value="Genomic_DNA"/>
</dbReference>
<dbReference type="OrthoDB" id="955119at2"/>
<dbReference type="GO" id="GO:0009055">
    <property type="term" value="F:electron transfer activity"/>
    <property type="evidence" value="ECO:0007669"/>
    <property type="project" value="InterPro"/>
</dbReference>
<dbReference type="AlphaFoldDB" id="A0A4R7EUI6"/>
<accession>A0A4R7EUI6</accession>
<protein>
    <submittedName>
        <fullName evidence="7">Mono/diheme cytochrome c family protein</fullName>
    </submittedName>
</protein>
<dbReference type="Gene3D" id="1.10.760.10">
    <property type="entry name" value="Cytochrome c-like domain"/>
    <property type="match status" value="1"/>
</dbReference>
<keyword evidence="2 4" id="KW-0479">Metal-binding</keyword>
<name>A0A4R7EUI6_9FLAO</name>
<dbReference type="Pfam" id="PF00034">
    <property type="entry name" value="Cytochrom_C"/>
    <property type="match status" value="1"/>
</dbReference>
<evidence type="ECO:0000256" key="3">
    <source>
        <dbReference type="ARBA" id="ARBA00023004"/>
    </source>
</evidence>
<keyword evidence="8" id="KW-1185">Reference proteome</keyword>
<dbReference type="SUPFAM" id="SSF46626">
    <property type="entry name" value="Cytochrome c"/>
    <property type="match status" value="1"/>
</dbReference>
<keyword evidence="5" id="KW-0732">Signal</keyword>
<keyword evidence="1 4" id="KW-0349">Heme</keyword>
<keyword evidence="3 4" id="KW-0408">Iron</keyword>
<dbReference type="InterPro" id="IPR009056">
    <property type="entry name" value="Cyt_c-like_dom"/>
</dbReference>
<dbReference type="Proteomes" id="UP000295215">
    <property type="component" value="Unassembled WGS sequence"/>
</dbReference>
<evidence type="ECO:0000256" key="2">
    <source>
        <dbReference type="ARBA" id="ARBA00022723"/>
    </source>
</evidence>
<evidence type="ECO:0000256" key="1">
    <source>
        <dbReference type="ARBA" id="ARBA00022617"/>
    </source>
</evidence>
<evidence type="ECO:0000256" key="4">
    <source>
        <dbReference type="PROSITE-ProRule" id="PRU00433"/>
    </source>
</evidence>
<evidence type="ECO:0000313" key="8">
    <source>
        <dbReference type="Proteomes" id="UP000295215"/>
    </source>
</evidence>